<evidence type="ECO:0000313" key="7">
    <source>
        <dbReference type="Proteomes" id="UP000245523"/>
    </source>
</evidence>
<protein>
    <submittedName>
        <fullName evidence="6">Colicin V production protein</fullName>
    </submittedName>
</protein>
<dbReference type="InterPro" id="IPR003825">
    <property type="entry name" value="Colicin-V_CvpA"/>
</dbReference>
<dbReference type="RefSeq" id="WP_109587307.1">
    <property type="nucleotide sequence ID" value="NZ_JAXEIU010000008.1"/>
</dbReference>
<dbReference type="Proteomes" id="UP000245523">
    <property type="component" value="Unassembled WGS sequence"/>
</dbReference>
<feature type="transmembrane region" description="Helical" evidence="5">
    <location>
        <begin position="33"/>
        <end position="55"/>
    </location>
</feature>
<keyword evidence="4 5" id="KW-0472">Membrane</keyword>
<evidence type="ECO:0000313" key="6">
    <source>
        <dbReference type="EMBL" id="PWL03572.1"/>
    </source>
</evidence>
<keyword evidence="7" id="KW-1185">Reference proteome</keyword>
<evidence type="ECO:0000256" key="1">
    <source>
        <dbReference type="ARBA" id="ARBA00004141"/>
    </source>
</evidence>
<feature type="transmembrane region" description="Helical" evidence="5">
    <location>
        <begin position="106"/>
        <end position="126"/>
    </location>
</feature>
<evidence type="ECO:0000256" key="5">
    <source>
        <dbReference type="SAM" id="Phobius"/>
    </source>
</evidence>
<gene>
    <name evidence="6" type="ORF">B0H50_105116</name>
</gene>
<keyword evidence="3 5" id="KW-1133">Transmembrane helix</keyword>
<evidence type="ECO:0000256" key="4">
    <source>
        <dbReference type="ARBA" id="ARBA00023136"/>
    </source>
</evidence>
<sequence length="193" mass="21576">MDLNWIDIFCGSLLLILIGLGAFFGLAKTIIHLIAWIGGGLGAFYAPEILTPFLINNFNFSETTVVILTRVLGFLLPFISLRIFGHFINKFIKRHFSLLNSLGGGFFGLIKGLIPCLILLSTLHLLPLSGKLQTERNQSKAYTIYVYALNKTGASEKIQDVKKSVTESVQEKVNEKINEKINETVQEKINENF</sequence>
<comment type="subcellular location">
    <subcellularLocation>
        <location evidence="1">Membrane</location>
        <topology evidence="1">Multi-pass membrane protein</topology>
    </subcellularLocation>
</comment>
<evidence type="ECO:0000256" key="3">
    <source>
        <dbReference type="ARBA" id="ARBA00022989"/>
    </source>
</evidence>
<feature type="transmembrane region" description="Helical" evidence="5">
    <location>
        <begin position="67"/>
        <end position="85"/>
    </location>
</feature>
<name>A0ABX5LNQ9_9BACT</name>
<proteinExistence type="predicted"/>
<dbReference type="Pfam" id="PF02674">
    <property type="entry name" value="Colicin_V"/>
    <property type="match status" value="1"/>
</dbReference>
<dbReference type="EMBL" id="QGHD01000005">
    <property type="protein sequence ID" value="PWL03572.1"/>
    <property type="molecule type" value="Genomic_DNA"/>
</dbReference>
<accession>A0ABX5LNQ9</accession>
<organism evidence="6 7">
    <name type="scientific">Hallerella porci</name>
    <dbReference type="NCBI Taxonomy" id="1945871"/>
    <lineage>
        <taxon>Bacteria</taxon>
        <taxon>Pseudomonadati</taxon>
        <taxon>Fibrobacterota</taxon>
        <taxon>Fibrobacteria</taxon>
        <taxon>Fibrobacterales</taxon>
        <taxon>Fibrobacteraceae</taxon>
        <taxon>Hallerella</taxon>
    </lineage>
</organism>
<evidence type="ECO:0000256" key="2">
    <source>
        <dbReference type="ARBA" id="ARBA00022692"/>
    </source>
</evidence>
<comment type="caution">
    <text evidence="6">The sequence shown here is derived from an EMBL/GenBank/DDBJ whole genome shotgun (WGS) entry which is preliminary data.</text>
</comment>
<keyword evidence="2 5" id="KW-0812">Transmembrane</keyword>
<feature type="transmembrane region" description="Helical" evidence="5">
    <location>
        <begin position="6"/>
        <end position="26"/>
    </location>
</feature>
<reference evidence="6 7" key="1">
    <citation type="submission" date="2018-05" db="EMBL/GenBank/DDBJ databases">
        <title>Animal gut microbial communities from fecal samples from Wisconsin, USA.</title>
        <authorList>
            <person name="Neumann A."/>
        </authorList>
    </citation>
    <scope>NUCLEOTIDE SEQUENCE [LARGE SCALE GENOMIC DNA]</scope>
    <source>
        <strain evidence="6 7">UWS4</strain>
    </source>
</reference>